<accession>A0A100XYJ7</accession>
<dbReference type="Proteomes" id="UP000053462">
    <property type="component" value="Unassembled WGS sequence"/>
</dbReference>
<dbReference type="InterPro" id="IPR003847">
    <property type="entry name" value="Put_antitoxin"/>
</dbReference>
<dbReference type="Pfam" id="PF02697">
    <property type="entry name" value="VAPB_antitox"/>
    <property type="match status" value="1"/>
</dbReference>
<keyword evidence="1" id="KW-1277">Toxin-antitoxin system</keyword>
<dbReference type="RefSeq" id="WP_058938525.1">
    <property type="nucleotide sequence ID" value="NZ_LLYW01000015.1"/>
</dbReference>
<comment type="function">
    <text evidence="2">Possibly the antitoxin component of a toxin-antitoxin (TA) module.</text>
</comment>
<evidence type="ECO:0000313" key="4">
    <source>
        <dbReference type="Proteomes" id="UP000053462"/>
    </source>
</evidence>
<organism evidence="3 4">
    <name type="scientific">Thermococcus celericrescens</name>
    <dbReference type="NCBI Taxonomy" id="227598"/>
    <lineage>
        <taxon>Archaea</taxon>
        <taxon>Methanobacteriati</taxon>
        <taxon>Methanobacteriota</taxon>
        <taxon>Thermococci</taxon>
        <taxon>Thermococcales</taxon>
        <taxon>Thermococcaceae</taxon>
        <taxon>Thermococcus</taxon>
    </lineage>
</organism>
<dbReference type="OrthoDB" id="231302at2157"/>
<gene>
    <name evidence="3" type="ORF">APY94_04620</name>
</gene>
<reference evidence="3 4" key="1">
    <citation type="submission" date="2015-10" db="EMBL/GenBank/DDBJ databases">
        <title>Draft genome sequence of Thermococcus celericrescens strain DSM 17994.</title>
        <authorList>
            <person name="Hong S.-J."/>
            <person name="Park C.-E."/>
            <person name="Shin J.-H."/>
        </authorList>
    </citation>
    <scope>NUCLEOTIDE SEQUENCE [LARGE SCALE GENOMIC DNA]</scope>
    <source>
        <strain evidence="3 4">DSM 17994</strain>
    </source>
</reference>
<evidence type="ECO:0000256" key="2">
    <source>
        <dbReference type="HAMAP-Rule" id="MF_00794"/>
    </source>
</evidence>
<evidence type="ECO:0000256" key="1">
    <source>
        <dbReference type="ARBA" id="ARBA00022649"/>
    </source>
</evidence>
<keyword evidence="4" id="KW-1185">Reference proteome</keyword>
<dbReference type="EMBL" id="LLYW01000015">
    <property type="protein sequence ID" value="KUH33810.1"/>
    <property type="molecule type" value="Genomic_DNA"/>
</dbReference>
<dbReference type="STRING" id="227598.APY94_04620"/>
<protein>
    <recommendedName>
        <fullName evidence="2">Putative antitoxin APY94_04620</fullName>
    </recommendedName>
</protein>
<proteinExistence type="inferred from homology"/>
<evidence type="ECO:0000313" key="3">
    <source>
        <dbReference type="EMBL" id="KUH33810.1"/>
    </source>
</evidence>
<comment type="similarity">
    <text evidence="2">Belongs to the UPF0330 family.</text>
</comment>
<comment type="caution">
    <text evidence="3">The sequence shown here is derived from an EMBL/GenBank/DDBJ whole genome shotgun (WGS) entry which is preliminary data.</text>
</comment>
<dbReference type="AlphaFoldDB" id="A0A100XYJ7"/>
<sequence>MVKTITVSDDVYNELLRIKGNKSFSELFREFLKERKGNADALRHIAGILSEEEYREAKKKIREIEEAFEEWGQSLIRT</sequence>
<name>A0A100XYJ7_9EURY</name>
<dbReference type="HAMAP" id="MF_00794">
    <property type="entry name" value="UPF0330"/>
    <property type="match status" value="1"/>
</dbReference>